<feature type="region of interest" description="Disordered" evidence="1">
    <location>
        <begin position="343"/>
        <end position="394"/>
    </location>
</feature>
<feature type="compositionally biased region" description="Basic and acidic residues" evidence="1">
    <location>
        <begin position="487"/>
        <end position="499"/>
    </location>
</feature>
<feature type="compositionally biased region" description="Basic and acidic residues" evidence="1">
    <location>
        <begin position="753"/>
        <end position="789"/>
    </location>
</feature>
<feature type="compositionally biased region" description="Polar residues" evidence="1">
    <location>
        <begin position="978"/>
        <end position="995"/>
    </location>
</feature>
<feature type="compositionally biased region" description="Basic and acidic residues" evidence="1">
    <location>
        <begin position="1084"/>
        <end position="1097"/>
    </location>
</feature>
<proteinExistence type="predicted"/>
<feature type="region of interest" description="Disordered" evidence="1">
    <location>
        <begin position="725"/>
        <end position="789"/>
    </location>
</feature>
<evidence type="ECO:0000256" key="1">
    <source>
        <dbReference type="SAM" id="MobiDB-lite"/>
    </source>
</evidence>
<feature type="region of interest" description="Disordered" evidence="1">
    <location>
        <begin position="417"/>
        <end position="673"/>
    </location>
</feature>
<feature type="region of interest" description="Disordered" evidence="1">
    <location>
        <begin position="1"/>
        <end position="22"/>
    </location>
</feature>
<dbReference type="EMBL" id="NWUJ01000002">
    <property type="protein sequence ID" value="PFH37594.1"/>
    <property type="molecule type" value="Genomic_DNA"/>
</dbReference>
<feature type="compositionally biased region" description="Basic and acidic residues" evidence="1">
    <location>
        <begin position="512"/>
        <end position="523"/>
    </location>
</feature>
<dbReference type="Proteomes" id="UP000224006">
    <property type="component" value="Chromosome II"/>
</dbReference>
<accession>A0A2A9MK68</accession>
<feature type="compositionally biased region" description="Low complexity" evidence="1">
    <location>
        <begin position="652"/>
        <end position="671"/>
    </location>
</feature>
<protein>
    <submittedName>
        <fullName evidence="2">Uncharacterized protein</fullName>
    </submittedName>
</protein>
<organism evidence="2 3">
    <name type="scientific">Besnoitia besnoiti</name>
    <name type="common">Apicomplexan protozoan</name>
    <dbReference type="NCBI Taxonomy" id="94643"/>
    <lineage>
        <taxon>Eukaryota</taxon>
        <taxon>Sar</taxon>
        <taxon>Alveolata</taxon>
        <taxon>Apicomplexa</taxon>
        <taxon>Conoidasida</taxon>
        <taxon>Coccidia</taxon>
        <taxon>Eucoccidiorida</taxon>
        <taxon>Eimeriorina</taxon>
        <taxon>Sarcocystidae</taxon>
        <taxon>Besnoitia</taxon>
    </lineage>
</organism>
<name>A0A2A9MK68_BESBE</name>
<feature type="region of interest" description="Disordered" evidence="1">
    <location>
        <begin position="69"/>
        <end position="89"/>
    </location>
</feature>
<evidence type="ECO:0000313" key="3">
    <source>
        <dbReference type="Proteomes" id="UP000224006"/>
    </source>
</evidence>
<feature type="compositionally biased region" description="Polar residues" evidence="1">
    <location>
        <begin position="377"/>
        <end position="394"/>
    </location>
</feature>
<feature type="compositionally biased region" description="Polar residues" evidence="1">
    <location>
        <begin position="526"/>
        <end position="537"/>
    </location>
</feature>
<keyword evidence="3" id="KW-1185">Reference proteome</keyword>
<dbReference type="KEGG" id="bbes:BESB_040520"/>
<gene>
    <name evidence="2" type="ORF">BESB_040520</name>
</gene>
<feature type="compositionally biased region" description="Basic and acidic residues" evidence="1">
    <location>
        <begin position="734"/>
        <end position="746"/>
    </location>
</feature>
<feature type="compositionally biased region" description="Low complexity" evidence="1">
    <location>
        <begin position="559"/>
        <end position="584"/>
    </location>
</feature>
<feature type="region of interest" description="Disordered" evidence="1">
    <location>
        <begin position="154"/>
        <end position="201"/>
    </location>
</feature>
<dbReference type="OrthoDB" id="334036at2759"/>
<reference evidence="2 3" key="1">
    <citation type="submission" date="2017-09" db="EMBL/GenBank/DDBJ databases">
        <title>Genome sequencing of Besnoitia besnoiti strain Bb-Ger1.</title>
        <authorList>
            <person name="Schares G."/>
            <person name="Venepally P."/>
            <person name="Lorenzi H.A."/>
        </authorList>
    </citation>
    <scope>NUCLEOTIDE SEQUENCE [LARGE SCALE GENOMIC DNA]</scope>
    <source>
        <strain evidence="2 3">Bb-Ger1</strain>
    </source>
</reference>
<evidence type="ECO:0000313" key="2">
    <source>
        <dbReference type="EMBL" id="PFH37594.1"/>
    </source>
</evidence>
<feature type="compositionally biased region" description="Low complexity" evidence="1">
    <location>
        <begin position="1005"/>
        <end position="1019"/>
    </location>
</feature>
<feature type="region of interest" description="Disordered" evidence="1">
    <location>
        <begin position="1079"/>
        <end position="1112"/>
    </location>
</feature>
<dbReference type="VEuPathDB" id="ToxoDB:BESB_040520"/>
<feature type="compositionally biased region" description="Basic and acidic residues" evidence="1">
    <location>
        <begin position="1020"/>
        <end position="1035"/>
    </location>
</feature>
<feature type="compositionally biased region" description="Basic and acidic residues" evidence="1">
    <location>
        <begin position="636"/>
        <end position="651"/>
    </location>
</feature>
<feature type="region of interest" description="Disordered" evidence="1">
    <location>
        <begin position="294"/>
        <end position="316"/>
    </location>
</feature>
<feature type="compositionally biased region" description="Basic and acidic residues" evidence="1">
    <location>
        <begin position="602"/>
        <end position="611"/>
    </location>
</feature>
<feature type="region of interest" description="Disordered" evidence="1">
    <location>
        <begin position="1306"/>
        <end position="1349"/>
    </location>
</feature>
<feature type="compositionally biased region" description="Basic and acidic residues" evidence="1">
    <location>
        <begin position="165"/>
        <end position="180"/>
    </location>
</feature>
<feature type="compositionally biased region" description="Basic and acidic residues" evidence="1">
    <location>
        <begin position="901"/>
        <end position="933"/>
    </location>
</feature>
<feature type="compositionally biased region" description="Low complexity" evidence="1">
    <location>
        <begin position="78"/>
        <end position="89"/>
    </location>
</feature>
<comment type="caution">
    <text evidence="2">The sequence shown here is derived from an EMBL/GenBank/DDBJ whole genome shotgun (WGS) entry which is preliminary data.</text>
</comment>
<feature type="compositionally biased region" description="Basic and acidic residues" evidence="1">
    <location>
        <begin position="854"/>
        <end position="868"/>
    </location>
</feature>
<dbReference type="GeneID" id="40309033"/>
<dbReference type="RefSeq" id="XP_029221603.1">
    <property type="nucleotide sequence ID" value="XM_029362638.1"/>
</dbReference>
<feature type="region of interest" description="Disordered" evidence="1">
    <location>
        <begin position="845"/>
        <end position="1040"/>
    </location>
</feature>
<sequence length="1369" mass="147054">MTAPPPPNTGGTSGAVHDRAGPFSPALKPGLGSCASCVHFSCSSYSTTAPPTPPASSYSLPRFCGLPPAPRPGCASPRQMRAAPVSAAARPPQFAARSAPILRASSSESSVPPVCASVPPLAPWSPPLGSAPARNGGFEKNPFALTGALFLGWGGDESRGVNSDDQQREEGRRPFEEGSRHVRLTADASQRGRSADVPARRTGASLVLLSAGKETNALSAEALESGELERKRSASQGGGGCYGPAHAGGERAAAPRTDAQPTSASQMQLRIEEKVKLQFLKLTDGYASQRPAARLLSKHQTSGRSPQHAAARGSTAASPFAFPALSPLPPTAAFLHEKVQQEVHRTTSLPAPSFARASRRPSLSSFSEAAAKHPESSLASQSVDASPTSPRGSIRTEQTLLSSCSSVCSCTEAFPLSAASPLPGQEAPEAERQSCKTEAGSGEESQQESKSELRPTLVGDGEKGETKNLKQPGEGSEEYTRAGSLRESIETERTSHRPLEGVVRTGTAEQAPGRESRDPKEPVQDTPGSESGHQAENASLGLQADKKSLSRSPLSRPAAHSYSSASLPFSASSSSSQYDARSPSHAPSSWDEEESGFCSLPARREDRDADALARSAYNSSMERVVSSPRPLSPASLDRRASPPLRRGDRGGRLPSYSSLHSTVSSSSISSSRFMGLARTAQSLQARLLLNLQKKREDEEEEFYQLTERQEREISTLRREVSELKKALKSQESQEESRQSFLRERENQLASALQDREKARERERKRREEKEQLEDRLRDTEERLGEKETLAKMERKNLEAVWRKRLMKEREVFQHEVEKLLKAKEELENSRKKLANQVKALRTRLGRAAPYAVPEPKKDGDQAEKESEGKATATAAPSVAQPDFQTAKTHELTSFVALPPPAEREEKETENEMHSQKEPKGERRDVETTKEGERLSANSSWTGVACGEKTGVPHRVSADQAPESPLPVSCLAHGDSQSHDSLSSAPWTSAKPSTGLQAEDRTALTSHAAAHASPHAIHPSAKSDRDETQQGDRELLRSFSSPRRLPLPMRLLRGASERDITYARNPDFQSSPPLSLAEELAAVEEQSRRKNDAEDAEKRTRRQRRDPIGDVRVRAADSALGDADATGATDMTRLPGQRECTEKAKASLLGFDPPICGVAAADALSDDTTTCSFFSLPGRDCDDAFAQMSSLTLSTASSSASLPAVERPAPFVDLEGQQLLREEPKAEGGGSQREASGAPGEKLPLLAKAAAEGPAPPPVRAASADSKAVSCPRRIRSLVSIVRLSIFWLCPRRKDPELLSDEDVVAPRSHGRAADCQGSVPPEGARPPDEQPLLAEEEGEDGEAAVSGSAALGCHREVTSAVMRPQAQWV</sequence>
<feature type="region of interest" description="Disordered" evidence="1">
    <location>
        <begin position="220"/>
        <end position="267"/>
    </location>
</feature>